<evidence type="ECO:0000313" key="2">
    <source>
        <dbReference type="EMBL" id="KAJ8062276.1"/>
    </source>
</evidence>
<dbReference type="EMBL" id="JAPEIS010000010">
    <property type="protein sequence ID" value="KAJ8062276.1"/>
    <property type="molecule type" value="Genomic_DNA"/>
</dbReference>
<protein>
    <recommendedName>
        <fullName evidence="4">Hypersensitive response-inducing protein</fullName>
    </recommendedName>
</protein>
<dbReference type="Proteomes" id="UP001152300">
    <property type="component" value="Unassembled WGS sequence"/>
</dbReference>
<organism evidence="2 3">
    <name type="scientific">Sclerotinia nivalis</name>
    <dbReference type="NCBI Taxonomy" id="352851"/>
    <lineage>
        <taxon>Eukaryota</taxon>
        <taxon>Fungi</taxon>
        <taxon>Dikarya</taxon>
        <taxon>Ascomycota</taxon>
        <taxon>Pezizomycotina</taxon>
        <taxon>Leotiomycetes</taxon>
        <taxon>Helotiales</taxon>
        <taxon>Sclerotiniaceae</taxon>
        <taxon>Sclerotinia</taxon>
    </lineage>
</organism>
<feature type="chain" id="PRO_5040831169" description="Hypersensitive response-inducing protein" evidence="1">
    <location>
        <begin position="19"/>
        <end position="152"/>
    </location>
</feature>
<feature type="signal peptide" evidence="1">
    <location>
        <begin position="1"/>
        <end position="18"/>
    </location>
</feature>
<comment type="caution">
    <text evidence="2">The sequence shown here is derived from an EMBL/GenBank/DDBJ whole genome shotgun (WGS) entry which is preliminary data.</text>
</comment>
<evidence type="ECO:0008006" key="4">
    <source>
        <dbReference type="Google" id="ProtNLM"/>
    </source>
</evidence>
<reference evidence="2" key="1">
    <citation type="submission" date="2022-11" db="EMBL/GenBank/DDBJ databases">
        <title>Genome Resource of Sclerotinia nivalis Strain SnTB1, a Plant Pathogen Isolated from American Ginseng.</title>
        <authorList>
            <person name="Fan S."/>
        </authorList>
    </citation>
    <scope>NUCLEOTIDE SEQUENCE</scope>
    <source>
        <strain evidence="2">SnTB1</strain>
    </source>
</reference>
<evidence type="ECO:0000313" key="3">
    <source>
        <dbReference type="Proteomes" id="UP001152300"/>
    </source>
</evidence>
<keyword evidence="1" id="KW-0732">Signal</keyword>
<accession>A0A9X0AGC6</accession>
<sequence length="152" mass="16262">MQFSAAVISAITVAVASAATLGQRDEAAFKVSDFSAGCIPHSTQCLYHFTLLQPGTMETVGVECSALVSGNTDGTLPNIGKWEGTCKESSRTFWVVRQDDGLKLWASQQVSVASNTTASHLIPSSDLTMVHYSLGDIQSYNGPTAFDLVYDY</sequence>
<proteinExistence type="predicted"/>
<dbReference type="OrthoDB" id="3679184at2759"/>
<evidence type="ECO:0000256" key="1">
    <source>
        <dbReference type="SAM" id="SignalP"/>
    </source>
</evidence>
<dbReference type="AlphaFoldDB" id="A0A9X0AGC6"/>
<gene>
    <name evidence="2" type="ORF">OCU04_008824</name>
</gene>
<name>A0A9X0AGC6_9HELO</name>
<keyword evidence="3" id="KW-1185">Reference proteome</keyword>